<dbReference type="InterPro" id="IPR015915">
    <property type="entry name" value="Kelch-typ_b-propeller"/>
</dbReference>
<evidence type="ECO:0000256" key="1">
    <source>
        <dbReference type="ARBA" id="ARBA00022441"/>
    </source>
</evidence>
<dbReference type="AlphaFoldDB" id="A0A7R8CHY7"/>
<dbReference type="EMBL" id="HG994592">
    <property type="protein sequence ID" value="CAF2827806.1"/>
    <property type="molecule type" value="Genomic_DNA"/>
</dbReference>
<dbReference type="GO" id="GO:0004252">
    <property type="term" value="F:serine-type endopeptidase activity"/>
    <property type="evidence" value="ECO:0007669"/>
    <property type="project" value="InterPro"/>
</dbReference>
<evidence type="ECO:0000256" key="3">
    <source>
        <dbReference type="ARBA" id="ARBA00023157"/>
    </source>
</evidence>
<dbReference type="InterPro" id="IPR043504">
    <property type="entry name" value="Peptidase_S1_PA_chymotrypsin"/>
</dbReference>
<dbReference type="CDD" id="cd00190">
    <property type="entry name" value="Tryp_SPc"/>
    <property type="match status" value="1"/>
</dbReference>
<evidence type="ECO:0000313" key="6">
    <source>
        <dbReference type="EMBL" id="CAF2827806.1"/>
    </source>
</evidence>
<dbReference type="Pfam" id="PF00089">
    <property type="entry name" value="Trypsin"/>
    <property type="match status" value="1"/>
</dbReference>
<dbReference type="InterPro" id="IPR001254">
    <property type="entry name" value="Trypsin_dom"/>
</dbReference>
<sequence length="756" mass="86588">MYQPWTSLTFILSLIPRIILNFRKRIKRVTHFSSCDFFPYKKYYEDRWSNKKTTSSTSKDLSTSTTSRTIQNENTFIAADAYDKGTCMTNGGKYSNTKCVFPFIFYKAIEYYSFDVNNNHIKGNWGTCDPNKCPKHYPPRECGVPAKKRRQKRIIRDNELDIKEIPWMTSLGIFEKRKWMHKCGGSLISHKFILTSAHCLDTSYAKSYRVRLGNADLNIHNWVRQAYMENDKSGENEITSAIKRTYLHPRFVMHRPYFDIGLAETERYIEFTDYVRPICLPFHPSNDEAHVNDLVIIAGWGENENGTVTNELRQTRLQVYSKKFCENLFPKGRSDNFDINNAGGSRILLTEGISHDLICIGSEIQHTGACHGDSGSASIRKVIDTMREPYFEQLFIVTTGTTCDTTATIYSKINHPETLPWIRRIAEMEHHLVVIGGFSPNRTNKLLRDVEFISSKPNNICQNKIDFLNGKLTRNFYHSAAARGRAGIVARDALFVCGGTNSVEHLKTCHVYNPLLNKWFYTDSLKYERADASAVLSSEGDFWIIGGANGSISAESTEIFDINNSQWRRASPLPSELRNSGISYHCSVRLNRTHILIAGGYAAPYVFRNPFREVKEEYEDYEEEDGYSRLSNMNGNRDRLACSTLNDNGIVKVLVAGGCREWCETSPAIPDVEIYDPTTNKWSFAAPLPEPLHSAKMEEFLGKPTIVGGFNRTTQIERIYSYNVENNSWELLNKRLRIPRSSHALIKVPYEMFEHC</sequence>
<dbReference type="Pfam" id="PF01344">
    <property type="entry name" value="Kelch_1"/>
    <property type="match status" value="2"/>
</dbReference>
<dbReference type="FunFam" id="2.40.10.10:FF:000028">
    <property type="entry name" value="Serine protease easter"/>
    <property type="match status" value="1"/>
</dbReference>
<dbReference type="OrthoDB" id="93664at2759"/>
<dbReference type="GO" id="GO:0006508">
    <property type="term" value="P:proteolysis"/>
    <property type="evidence" value="ECO:0007669"/>
    <property type="project" value="InterPro"/>
</dbReference>
<keyword evidence="3" id="KW-1015">Disulfide bond</keyword>
<protein>
    <submittedName>
        <fullName evidence="6">(salmon louse) hypothetical protein</fullName>
    </submittedName>
</protein>
<gene>
    <name evidence="6" type="ORF">LSAA_4322</name>
</gene>
<reference evidence="6" key="1">
    <citation type="submission" date="2021-02" db="EMBL/GenBank/DDBJ databases">
        <authorList>
            <person name="Bekaert M."/>
        </authorList>
    </citation>
    <scope>NUCLEOTIDE SEQUENCE</scope>
    <source>
        <strain evidence="6">IoA-00</strain>
    </source>
</reference>
<evidence type="ECO:0000256" key="2">
    <source>
        <dbReference type="ARBA" id="ARBA00022729"/>
    </source>
</evidence>
<keyword evidence="1" id="KW-0880">Kelch repeat</keyword>
<keyword evidence="2" id="KW-0732">Signal</keyword>
<evidence type="ECO:0000256" key="4">
    <source>
        <dbReference type="ARBA" id="ARBA00023180"/>
    </source>
</evidence>
<dbReference type="InterPro" id="IPR011043">
    <property type="entry name" value="Gal_Oxase/kelch_b-propeller"/>
</dbReference>
<keyword evidence="4" id="KW-0325">Glycoprotein</keyword>
<evidence type="ECO:0000256" key="5">
    <source>
        <dbReference type="ARBA" id="ARBA00024195"/>
    </source>
</evidence>
<proteinExistence type="inferred from homology"/>
<dbReference type="InterPro" id="IPR051487">
    <property type="entry name" value="Ser/Thr_Proteases_Immune/Dev"/>
</dbReference>
<dbReference type="SMART" id="SM00612">
    <property type="entry name" value="Kelch"/>
    <property type="match status" value="4"/>
</dbReference>
<dbReference type="InterPro" id="IPR001314">
    <property type="entry name" value="Peptidase_S1A"/>
</dbReference>
<dbReference type="Gene3D" id="2.40.10.10">
    <property type="entry name" value="Trypsin-like serine proteases"/>
    <property type="match status" value="2"/>
</dbReference>
<dbReference type="PROSITE" id="PS50240">
    <property type="entry name" value="TRYPSIN_DOM"/>
    <property type="match status" value="1"/>
</dbReference>
<organism evidence="6 7">
    <name type="scientific">Lepeophtheirus salmonis</name>
    <name type="common">Salmon louse</name>
    <name type="synonym">Caligus salmonis</name>
    <dbReference type="NCBI Taxonomy" id="72036"/>
    <lineage>
        <taxon>Eukaryota</taxon>
        <taxon>Metazoa</taxon>
        <taxon>Ecdysozoa</taxon>
        <taxon>Arthropoda</taxon>
        <taxon>Crustacea</taxon>
        <taxon>Multicrustacea</taxon>
        <taxon>Hexanauplia</taxon>
        <taxon>Copepoda</taxon>
        <taxon>Siphonostomatoida</taxon>
        <taxon>Caligidae</taxon>
        <taxon>Lepeophtheirus</taxon>
    </lineage>
</organism>
<comment type="similarity">
    <text evidence="5">Belongs to the peptidase S1 family. CLIP subfamily.</text>
</comment>
<dbReference type="SMART" id="SM00020">
    <property type="entry name" value="Tryp_SPc"/>
    <property type="match status" value="1"/>
</dbReference>
<dbReference type="Proteomes" id="UP000675881">
    <property type="component" value="Chromosome 13"/>
</dbReference>
<accession>A0A7R8CHY7</accession>
<dbReference type="PRINTS" id="PR00722">
    <property type="entry name" value="CHYMOTRYPSIN"/>
</dbReference>
<dbReference type="InterPro" id="IPR006652">
    <property type="entry name" value="Kelch_1"/>
</dbReference>
<dbReference type="SUPFAM" id="SSF50965">
    <property type="entry name" value="Galactose oxidase, central domain"/>
    <property type="match status" value="1"/>
</dbReference>
<keyword evidence="7" id="KW-1185">Reference proteome</keyword>
<dbReference type="InterPro" id="IPR009003">
    <property type="entry name" value="Peptidase_S1_PA"/>
</dbReference>
<evidence type="ECO:0000313" key="7">
    <source>
        <dbReference type="Proteomes" id="UP000675881"/>
    </source>
</evidence>
<dbReference type="PANTHER" id="PTHR24256">
    <property type="entry name" value="TRYPTASE-RELATED"/>
    <property type="match status" value="1"/>
</dbReference>
<name>A0A7R8CHY7_LEPSM</name>
<dbReference type="Gene3D" id="2.120.10.80">
    <property type="entry name" value="Kelch-type beta propeller"/>
    <property type="match status" value="2"/>
</dbReference>
<dbReference type="SUPFAM" id="SSF50494">
    <property type="entry name" value="Trypsin-like serine proteases"/>
    <property type="match status" value="1"/>
</dbReference>